<feature type="compositionally biased region" description="Low complexity" evidence="1">
    <location>
        <begin position="208"/>
        <end position="224"/>
    </location>
</feature>
<feature type="compositionally biased region" description="Basic and acidic residues" evidence="1">
    <location>
        <begin position="234"/>
        <end position="248"/>
    </location>
</feature>
<feature type="compositionally biased region" description="Low complexity" evidence="1">
    <location>
        <begin position="256"/>
        <end position="266"/>
    </location>
</feature>
<dbReference type="InterPro" id="IPR049735">
    <property type="entry name" value="NovE/LmbU-like"/>
</dbReference>
<gene>
    <name evidence="2" type="ORF">ACFQZM_36040</name>
</gene>
<dbReference type="EMBL" id="JBHTGP010000018">
    <property type="protein sequence ID" value="MFD0689948.1"/>
    <property type="molecule type" value="Genomic_DNA"/>
</dbReference>
<protein>
    <submittedName>
        <fullName evidence="2">LmbU family transcriptional regulator</fullName>
    </submittedName>
</protein>
<evidence type="ECO:0000313" key="3">
    <source>
        <dbReference type="Proteomes" id="UP001597063"/>
    </source>
</evidence>
<feature type="region of interest" description="Disordered" evidence="1">
    <location>
        <begin position="1"/>
        <end position="27"/>
    </location>
</feature>
<comment type="caution">
    <text evidence="2">The sequence shown here is derived from an EMBL/GenBank/DDBJ whole genome shotgun (WGS) entry which is preliminary data.</text>
</comment>
<dbReference type="NCBIfam" id="NF038070">
    <property type="entry name" value="LmbU_fam_TF"/>
    <property type="match status" value="1"/>
</dbReference>
<feature type="region of interest" description="Disordered" evidence="1">
    <location>
        <begin position="205"/>
        <end position="266"/>
    </location>
</feature>
<feature type="compositionally biased region" description="Low complexity" evidence="1">
    <location>
        <begin position="10"/>
        <end position="20"/>
    </location>
</feature>
<accession>A0ABW2XWQ0</accession>
<dbReference type="RefSeq" id="WP_242619527.1">
    <property type="nucleotide sequence ID" value="NZ_CAACUY010000137.1"/>
</dbReference>
<dbReference type="Proteomes" id="UP001597063">
    <property type="component" value="Unassembled WGS sequence"/>
</dbReference>
<keyword evidence="3" id="KW-1185">Reference proteome</keyword>
<evidence type="ECO:0000256" key="1">
    <source>
        <dbReference type="SAM" id="MobiDB-lite"/>
    </source>
</evidence>
<organism evidence="2 3">
    <name type="scientific">Actinomadura fibrosa</name>
    <dbReference type="NCBI Taxonomy" id="111802"/>
    <lineage>
        <taxon>Bacteria</taxon>
        <taxon>Bacillati</taxon>
        <taxon>Actinomycetota</taxon>
        <taxon>Actinomycetes</taxon>
        <taxon>Streptosporangiales</taxon>
        <taxon>Thermomonosporaceae</taxon>
        <taxon>Actinomadura</taxon>
    </lineage>
</organism>
<reference evidence="3" key="1">
    <citation type="journal article" date="2019" name="Int. J. Syst. Evol. Microbiol.">
        <title>The Global Catalogue of Microorganisms (GCM) 10K type strain sequencing project: providing services to taxonomists for standard genome sequencing and annotation.</title>
        <authorList>
            <consortium name="The Broad Institute Genomics Platform"/>
            <consortium name="The Broad Institute Genome Sequencing Center for Infectious Disease"/>
            <person name="Wu L."/>
            <person name="Ma J."/>
        </authorList>
    </citation>
    <scope>NUCLEOTIDE SEQUENCE [LARGE SCALE GENOMIC DNA]</scope>
    <source>
        <strain evidence="3">JCM 9371</strain>
    </source>
</reference>
<sequence length="266" mass="29583">MTLPTERSTAAGARARAGSPSAPPQSKIMTTRTGLILPPRLTIDAWKEIGEELSVLWDSTCWWQGDWLLYGQDRYPDRYQRAVEDSGLDYQTLRNYAWAARRFPPSRRRPKLSLQHHAEVASLPEEDQDLWLDRAEREGWSRNRLRRHLQDHEAGGRRLGAAADGTLALKVPAGRQERWRRAAERRGSALSSWIAHVLDQAAEQALEASRPATASASAPASGPHALHRTAADGPARRPGELRPVEYRGRLPRPRTAAHTGAHSGAA</sequence>
<proteinExistence type="predicted"/>
<name>A0ABW2XWQ0_9ACTN</name>
<evidence type="ECO:0000313" key="2">
    <source>
        <dbReference type="EMBL" id="MFD0689948.1"/>
    </source>
</evidence>